<evidence type="ECO:0000313" key="2">
    <source>
        <dbReference type="Proteomes" id="UP000094801"/>
    </source>
</evidence>
<organism evidence="1 2">
    <name type="scientific">[Candida] arabinofermentans NRRL YB-2248</name>
    <dbReference type="NCBI Taxonomy" id="983967"/>
    <lineage>
        <taxon>Eukaryota</taxon>
        <taxon>Fungi</taxon>
        <taxon>Dikarya</taxon>
        <taxon>Ascomycota</taxon>
        <taxon>Saccharomycotina</taxon>
        <taxon>Pichiomycetes</taxon>
        <taxon>Pichiales</taxon>
        <taxon>Pichiaceae</taxon>
        <taxon>Ogataea</taxon>
        <taxon>Ogataea/Candida clade</taxon>
    </lineage>
</organism>
<dbReference type="EMBL" id="KV453859">
    <property type="protein sequence ID" value="ODV83969.1"/>
    <property type="molecule type" value="Genomic_DNA"/>
</dbReference>
<proteinExistence type="predicted"/>
<reference evidence="2" key="1">
    <citation type="submission" date="2016-04" db="EMBL/GenBank/DDBJ databases">
        <title>Comparative genomics of biotechnologically important yeasts.</title>
        <authorList>
            <consortium name="DOE Joint Genome Institute"/>
            <person name="Riley R."/>
            <person name="Haridas S."/>
            <person name="Wolfe K.H."/>
            <person name="Lopes M.R."/>
            <person name="Hittinger C.T."/>
            <person name="Goker M."/>
            <person name="Salamov A."/>
            <person name="Wisecaver J."/>
            <person name="Long T.M."/>
            <person name="Aerts A.L."/>
            <person name="Barry K."/>
            <person name="Choi C."/>
            <person name="Clum A."/>
            <person name="Coughlan A.Y."/>
            <person name="Deshpande S."/>
            <person name="Douglass A.P."/>
            <person name="Hanson S.J."/>
            <person name="Klenk H.-P."/>
            <person name="Labutti K."/>
            <person name="Lapidus A."/>
            <person name="Lindquist E."/>
            <person name="Lipzen A."/>
            <person name="Meier-Kolthoff J.P."/>
            <person name="Ohm R.A."/>
            <person name="Otillar R.P."/>
            <person name="Pangilinan J."/>
            <person name="Peng Y."/>
            <person name="Rokas A."/>
            <person name="Rosa C.A."/>
            <person name="Scheuner C."/>
            <person name="Sibirny A.A."/>
            <person name="Slot J.C."/>
            <person name="Stielow J.B."/>
            <person name="Sun H."/>
            <person name="Kurtzman C.P."/>
            <person name="Blackwell M."/>
            <person name="Grigoriev I.V."/>
            <person name="Jeffries T.W."/>
        </authorList>
    </citation>
    <scope>NUCLEOTIDE SEQUENCE [LARGE SCALE GENOMIC DNA]</scope>
    <source>
        <strain evidence="2">NRRL YB-2248</strain>
    </source>
</reference>
<evidence type="ECO:0000313" key="1">
    <source>
        <dbReference type="EMBL" id="ODV83969.1"/>
    </source>
</evidence>
<name>A0A1E4SWT5_9ASCO</name>
<dbReference type="Proteomes" id="UP000094801">
    <property type="component" value="Unassembled WGS sequence"/>
</dbReference>
<sequence length="232" mass="26118">MVRISKNAILVSTSSKELFFYIGKDETPYIKTSLPFEILQFLTFGKSDSIICHNPNCSFMINVTGDGEYVFLVSKLPFTVNTTSIKRLVSNQLVALSNSKLSVINHETALQYQNLHIKGEIQYLKFVKGRTADYLICNNSNKLMIIESLIFSHVDEMEIKHLEDLKIIRLPTPNRIDKSDSDFGILVLATDESTDTPISGFKAQSLCVIGIGRAGKFVELTSKVTSERRFPR</sequence>
<keyword evidence="2" id="KW-1185">Reference proteome</keyword>
<dbReference type="AlphaFoldDB" id="A0A1E4SWT5"/>
<protein>
    <submittedName>
        <fullName evidence="1">Uncharacterized protein</fullName>
    </submittedName>
</protein>
<accession>A0A1E4SWT5</accession>
<gene>
    <name evidence="1" type="ORF">CANARDRAFT_177151</name>
</gene>